<organism evidence="6 7">
    <name type="scientific">Halobacillus salinarum</name>
    <dbReference type="NCBI Taxonomy" id="2932257"/>
    <lineage>
        <taxon>Bacteria</taxon>
        <taxon>Bacillati</taxon>
        <taxon>Bacillota</taxon>
        <taxon>Bacilli</taxon>
        <taxon>Bacillales</taxon>
        <taxon>Bacillaceae</taxon>
        <taxon>Halobacillus</taxon>
    </lineage>
</organism>
<evidence type="ECO:0000256" key="4">
    <source>
        <dbReference type="SAM" id="Coils"/>
    </source>
</evidence>
<keyword evidence="4" id="KW-0175">Coiled coil</keyword>
<dbReference type="PANTHER" id="PTHR43479">
    <property type="entry name" value="ACREF/ENVCD OPERON REPRESSOR-RELATED"/>
    <property type="match status" value="1"/>
</dbReference>
<dbReference type="InterPro" id="IPR009057">
    <property type="entry name" value="Homeodomain-like_sf"/>
</dbReference>
<dbReference type="PROSITE" id="PS01081">
    <property type="entry name" value="HTH_TETR_1"/>
    <property type="match status" value="1"/>
</dbReference>
<evidence type="ECO:0000256" key="1">
    <source>
        <dbReference type="ARBA" id="ARBA00022491"/>
    </source>
</evidence>
<keyword evidence="1" id="KW-0678">Repressor</keyword>
<dbReference type="InterPro" id="IPR023772">
    <property type="entry name" value="DNA-bd_HTH_TetR-type_CS"/>
</dbReference>
<dbReference type="InterPro" id="IPR050624">
    <property type="entry name" value="HTH-type_Tx_Regulator"/>
</dbReference>
<keyword evidence="7" id="KW-1185">Reference proteome</keyword>
<dbReference type="EMBL" id="CP095073">
    <property type="protein sequence ID" value="UOQ44855.1"/>
    <property type="molecule type" value="Genomic_DNA"/>
</dbReference>
<keyword evidence="2 3" id="KW-0238">DNA-binding</keyword>
<dbReference type="Proteomes" id="UP000831787">
    <property type="component" value="Chromosome"/>
</dbReference>
<dbReference type="Pfam" id="PF00440">
    <property type="entry name" value="TetR_N"/>
    <property type="match status" value="1"/>
</dbReference>
<feature type="DNA-binding region" description="H-T-H motif" evidence="3">
    <location>
        <begin position="25"/>
        <end position="44"/>
    </location>
</feature>
<dbReference type="RefSeq" id="WP_244711138.1">
    <property type="nucleotide sequence ID" value="NZ_CP095073.1"/>
</dbReference>
<dbReference type="PROSITE" id="PS50977">
    <property type="entry name" value="HTH_TETR_2"/>
    <property type="match status" value="1"/>
</dbReference>
<protein>
    <submittedName>
        <fullName evidence="6">TetR/AcrR family transcriptional regulator</fullName>
    </submittedName>
</protein>
<evidence type="ECO:0000259" key="5">
    <source>
        <dbReference type="PROSITE" id="PS50977"/>
    </source>
</evidence>
<dbReference type="Gene3D" id="1.10.357.10">
    <property type="entry name" value="Tetracycline Repressor, domain 2"/>
    <property type="match status" value="1"/>
</dbReference>
<dbReference type="SUPFAM" id="SSF46689">
    <property type="entry name" value="Homeodomain-like"/>
    <property type="match status" value="1"/>
</dbReference>
<evidence type="ECO:0000313" key="6">
    <source>
        <dbReference type="EMBL" id="UOQ44855.1"/>
    </source>
</evidence>
<name>A0ABY4ELJ2_9BACI</name>
<feature type="coiled-coil region" evidence="4">
    <location>
        <begin position="48"/>
        <end position="75"/>
    </location>
</feature>
<feature type="coiled-coil region" evidence="4">
    <location>
        <begin position="207"/>
        <end position="234"/>
    </location>
</feature>
<dbReference type="InterPro" id="IPR001647">
    <property type="entry name" value="HTH_TetR"/>
</dbReference>
<dbReference type="PANTHER" id="PTHR43479:SF22">
    <property type="entry name" value="TRANSCRIPTIONAL REGULATOR, TETR FAMILY"/>
    <property type="match status" value="1"/>
</dbReference>
<dbReference type="PRINTS" id="PR00455">
    <property type="entry name" value="HTHTETR"/>
</dbReference>
<evidence type="ECO:0000256" key="2">
    <source>
        <dbReference type="ARBA" id="ARBA00023125"/>
    </source>
</evidence>
<evidence type="ECO:0000256" key="3">
    <source>
        <dbReference type="PROSITE-ProRule" id="PRU00335"/>
    </source>
</evidence>
<gene>
    <name evidence="6" type="ORF">MUN89_02550</name>
</gene>
<accession>A0ABY4ELJ2</accession>
<evidence type="ECO:0000313" key="7">
    <source>
        <dbReference type="Proteomes" id="UP000831787"/>
    </source>
</evidence>
<reference evidence="6 7" key="1">
    <citation type="submission" date="2022-04" db="EMBL/GenBank/DDBJ databases">
        <title>Halobacillus sp. isolated from saltern.</title>
        <authorList>
            <person name="Won M."/>
            <person name="Lee C.-M."/>
            <person name="Woen H.-Y."/>
            <person name="Kwon S.-W."/>
        </authorList>
    </citation>
    <scope>NUCLEOTIDE SEQUENCE [LARGE SCALE GENOMIC DNA]</scope>
    <source>
        <strain evidence="6 7">SSBR10-3</strain>
    </source>
</reference>
<proteinExistence type="predicted"/>
<sequence>MSKKRDQIKEAAHQLFIEKGFAATSIQDILDQAGIAKGTFYNYFNSKNECLRAILEAIRDEVDAKRKELATGKAKDDEEVFIEQMAVRLIMNRRHHLLTVFESVSFSEDEELKSFMKDQHQSELKWIAKRLGDLYPSQAKPYTFDHAVIFTGIIHHLMHVWKMGSAKDFDTEKVIRYAMKRVKSMIPDQTKNEDLFFPADWLGAPAARAARDSMRQMRSAVEELSTRIDEEGTEKDHASIQFLLTELETPNPRSFLLESVSLSLMQSWKDTAFEKEAEELVKLAQKILDEEN</sequence>
<feature type="domain" description="HTH tetR-type" evidence="5">
    <location>
        <begin position="2"/>
        <end position="62"/>
    </location>
</feature>